<accession>K1PZ55</accession>
<name>K1PZ55_MAGGI</name>
<gene>
    <name evidence="1" type="ORF">CGI_10003229</name>
</gene>
<dbReference type="HOGENOM" id="CLU_2322642_0_0_1"/>
<proteinExistence type="predicted"/>
<evidence type="ECO:0000313" key="1">
    <source>
        <dbReference type="EMBL" id="EKC21835.1"/>
    </source>
</evidence>
<dbReference type="InParanoid" id="K1PZ55"/>
<sequence>MEKVMDYIQEVLKPYYLVTLESCAAPHETAVTKPAPDFRRSVIQTIVTNAHCLDEVTLMKGSLVAIRPNIIPRNIQKQMTEMPHHWKRHVIRGRDGHYT</sequence>
<dbReference type="EMBL" id="JH815898">
    <property type="protein sequence ID" value="EKC21835.1"/>
    <property type="molecule type" value="Genomic_DNA"/>
</dbReference>
<dbReference type="AlphaFoldDB" id="K1PZ55"/>
<organism evidence="1">
    <name type="scientific">Magallana gigas</name>
    <name type="common">Pacific oyster</name>
    <name type="synonym">Crassostrea gigas</name>
    <dbReference type="NCBI Taxonomy" id="29159"/>
    <lineage>
        <taxon>Eukaryota</taxon>
        <taxon>Metazoa</taxon>
        <taxon>Spiralia</taxon>
        <taxon>Lophotrochozoa</taxon>
        <taxon>Mollusca</taxon>
        <taxon>Bivalvia</taxon>
        <taxon>Autobranchia</taxon>
        <taxon>Pteriomorphia</taxon>
        <taxon>Ostreida</taxon>
        <taxon>Ostreoidea</taxon>
        <taxon>Ostreidae</taxon>
        <taxon>Magallana</taxon>
    </lineage>
</organism>
<protein>
    <submittedName>
        <fullName evidence="1">Uncharacterized protein</fullName>
    </submittedName>
</protein>
<reference evidence="1" key="1">
    <citation type="journal article" date="2012" name="Nature">
        <title>The oyster genome reveals stress adaptation and complexity of shell formation.</title>
        <authorList>
            <person name="Zhang G."/>
            <person name="Fang X."/>
            <person name="Guo X."/>
            <person name="Li L."/>
            <person name="Luo R."/>
            <person name="Xu F."/>
            <person name="Yang P."/>
            <person name="Zhang L."/>
            <person name="Wang X."/>
            <person name="Qi H."/>
            <person name="Xiong Z."/>
            <person name="Que H."/>
            <person name="Xie Y."/>
            <person name="Holland P.W."/>
            <person name="Paps J."/>
            <person name="Zhu Y."/>
            <person name="Wu F."/>
            <person name="Chen Y."/>
            <person name="Wang J."/>
            <person name="Peng C."/>
            <person name="Meng J."/>
            <person name="Yang L."/>
            <person name="Liu J."/>
            <person name="Wen B."/>
            <person name="Zhang N."/>
            <person name="Huang Z."/>
            <person name="Zhu Q."/>
            <person name="Feng Y."/>
            <person name="Mount A."/>
            <person name="Hedgecock D."/>
            <person name="Xu Z."/>
            <person name="Liu Y."/>
            <person name="Domazet-Loso T."/>
            <person name="Du Y."/>
            <person name="Sun X."/>
            <person name="Zhang S."/>
            <person name="Liu B."/>
            <person name="Cheng P."/>
            <person name="Jiang X."/>
            <person name="Li J."/>
            <person name="Fan D."/>
            <person name="Wang W."/>
            <person name="Fu W."/>
            <person name="Wang T."/>
            <person name="Wang B."/>
            <person name="Zhang J."/>
            <person name="Peng Z."/>
            <person name="Li Y."/>
            <person name="Li N."/>
            <person name="Wang J."/>
            <person name="Chen M."/>
            <person name="He Y."/>
            <person name="Tan F."/>
            <person name="Song X."/>
            <person name="Zheng Q."/>
            <person name="Huang R."/>
            <person name="Yang H."/>
            <person name="Du X."/>
            <person name="Chen L."/>
            <person name="Yang M."/>
            <person name="Gaffney P.M."/>
            <person name="Wang S."/>
            <person name="Luo L."/>
            <person name="She Z."/>
            <person name="Ming Y."/>
            <person name="Huang W."/>
            <person name="Zhang S."/>
            <person name="Huang B."/>
            <person name="Zhang Y."/>
            <person name="Qu T."/>
            <person name="Ni P."/>
            <person name="Miao G."/>
            <person name="Wang J."/>
            <person name="Wang Q."/>
            <person name="Steinberg C.E."/>
            <person name="Wang H."/>
            <person name="Li N."/>
            <person name="Qian L."/>
            <person name="Zhang G."/>
            <person name="Li Y."/>
            <person name="Yang H."/>
            <person name="Liu X."/>
            <person name="Wang J."/>
            <person name="Yin Y."/>
            <person name="Wang J."/>
        </authorList>
    </citation>
    <scope>NUCLEOTIDE SEQUENCE [LARGE SCALE GENOMIC DNA]</scope>
    <source>
        <strain evidence="1">05x7-T-G4-1.051#20</strain>
    </source>
</reference>